<evidence type="ECO:0000313" key="2">
    <source>
        <dbReference type="EMBL" id="PLB47528.1"/>
    </source>
</evidence>
<proteinExistence type="predicted"/>
<dbReference type="Pfam" id="PF01636">
    <property type="entry name" value="APH"/>
    <property type="match status" value="1"/>
</dbReference>
<dbReference type="AlphaFoldDB" id="A0A2I2G3S6"/>
<dbReference type="SUPFAM" id="SSF56112">
    <property type="entry name" value="Protein kinase-like (PK-like)"/>
    <property type="match status" value="1"/>
</dbReference>
<name>A0A2I2G3S6_9EURO</name>
<reference evidence="2 3" key="1">
    <citation type="submission" date="2016-12" db="EMBL/GenBank/DDBJ databases">
        <title>The genomes of Aspergillus section Nigri reveals drivers in fungal speciation.</title>
        <authorList>
            <consortium name="DOE Joint Genome Institute"/>
            <person name="Vesth T.C."/>
            <person name="Nybo J."/>
            <person name="Theobald S."/>
            <person name="Brandl J."/>
            <person name="Frisvad J.C."/>
            <person name="Nielsen K.F."/>
            <person name="Lyhne E.K."/>
            <person name="Kogle M.E."/>
            <person name="Kuo A."/>
            <person name="Riley R."/>
            <person name="Clum A."/>
            <person name="Nolan M."/>
            <person name="Lipzen A."/>
            <person name="Salamov A."/>
            <person name="Henrissat B."/>
            <person name="Wiebenga A."/>
            <person name="De Vries R.P."/>
            <person name="Grigoriev I.V."/>
            <person name="Mortensen U.H."/>
            <person name="Andersen M.R."/>
            <person name="Baker S.E."/>
        </authorList>
    </citation>
    <scope>NUCLEOTIDE SEQUENCE [LARGE SCALE GENOMIC DNA]</scope>
    <source>
        <strain evidence="2 3">IBT 23096</strain>
    </source>
</reference>
<dbReference type="InterPro" id="IPR002575">
    <property type="entry name" value="Aminoglycoside_PTrfase"/>
</dbReference>
<dbReference type="VEuPathDB" id="FungiDB:P170DRAFT_447484"/>
<protein>
    <recommendedName>
        <fullName evidence="1">Aminoglycoside phosphotransferase domain-containing protein</fullName>
    </recommendedName>
</protein>
<evidence type="ECO:0000313" key="3">
    <source>
        <dbReference type="Proteomes" id="UP000234275"/>
    </source>
</evidence>
<comment type="caution">
    <text evidence="2">The sequence shown here is derived from an EMBL/GenBank/DDBJ whole genome shotgun (WGS) entry which is preliminary data.</text>
</comment>
<dbReference type="EMBL" id="MSFO01000005">
    <property type="protein sequence ID" value="PLB47528.1"/>
    <property type="molecule type" value="Genomic_DNA"/>
</dbReference>
<gene>
    <name evidence="2" type="ORF">P170DRAFT_447484</name>
</gene>
<accession>A0A2I2G3S6</accession>
<evidence type="ECO:0000259" key="1">
    <source>
        <dbReference type="Pfam" id="PF01636"/>
    </source>
</evidence>
<dbReference type="STRING" id="1392250.A0A2I2G3S6"/>
<dbReference type="Proteomes" id="UP000234275">
    <property type="component" value="Unassembled WGS sequence"/>
</dbReference>
<dbReference type="InterPro" id="IPR011009">
    <property type="entry name" value="Kinase-like_dom_sf"/>
</dbReference>
<dbReference type="RefSeq" id="XP_024702830.1">
    <property type="nucleotide sequence ID" value="XM_024850879.1"/>
</dbReference>
<dbReference type="GeneID" id="36558578"/>
<dbReference type="OrthoDB" id="5598852at2759"/>
<feature type="domain" description="Aminoglycoside phosphotransferase" evidence="1">
    <location>
        <begin position="39"/>
        <end position="108"/>
    </location>
</feature>
<sequence>MDHVPGITYIEAPLTTLRCASWQEQAVSDLARLAVLLRGLPSRFTNAITQILEDLPMIFLPTYPLVLSHADLCEMNIIVNPEAGGINGIIDWADAKVLPFGMSLWGLRNMLGIMDSKGWHYHENAPRLEGLFWETFYQSVGMVFGDGKRAIQVAERAGLLLRYGFTWEDGVVERPVSEQDSSMRYLDAFLPGLEI</sequence>
<dbReference type="Gene3D" id="3.90.1200.10">
    <property type="match status" value="1"/>
</dbReference>
<organism evidence="2 3">
    <name type="scientific">Aspergillus steynii IBT 23096</name>
    <dbReference type="NCBI Taxonomy" id="1392250"/>
    <lineage>
        <taxon>Eukaryota</taxon>
        <taxon>Fungi</taxon>
        <taxon>Dikarya</taxon>
        <taxon>Ascomycota</taxon>
        <taxon>Pezizomycotina</taxon>
        <taxon>Eurotiomycetes</taxon>
        <taxon>Eurotiomycetidae</taxon>
        <taxon>Eurotiales</taxon>
        <taxon>Aspergillaceae</taxon>
        <taxon>Aspergillus</taxon>
        <taxon>Aspergillus subgen. Circumdati</taxon>
    </lineage>
</organism>
<keyword evidence="3" id="KW-1185">Reference proteome</keyword>